<keyword evidence="6 12" id="KW-0067">ATP-binding</keyword>
<feature type="transmembrane region" description="Helical" evidence="10">
    <location>
        <begin position="269"/>
        <end position="295"/>
    </location>
</feature>
<dbReference type="AlphaFoldDB" id="A0AB39BGZ7"/>
<keyword evidence="4 10" id="KW-0812">Transmembrane</keyword>
<evidence type="ECO:0000259" key="11">
    <source>
        <dbReference type="PROSITE" id="PS50893"/>
    </source>
</evidence>
<dbReference type="Pfam" id="PF02653">
    <property type="entry name" value="BPD_transp_2"/>
    <property type="match status" value="1"/>
</dbReference>
<feature type="transmembrane region" description="Helical" evidence="10">
    <location>
        <begin position="72"/>
        <end position="93"/>
    </location>
</feature>
<dbReference type="GO" id="GO:0015658">
    <property type="term" value="F:branched-chain amino acid transmembrane transporter activity"/>
    <property type="evidence" value="ECO:0007669"/>
    <property type="project" value="InterPro"/>
</dbReference>
<dbReference type="GO" id="GO:0016887">
    <property type="term" value="F:ATP hydrolysis activity"/>
    <property type="evidence" value="ECO:0007669"/>
    <property type="project" value="InterPro"/>
</dbReference>
<dbReference type="SMART" id="SM00382">
    <property type="entry name" value="AAA"/>
    <property type="match status" value="1"/>
</dbReference>
<dbReference type="InterPro" id="IPR003593">
    <property type="entry name" value="AAA+_ATPase"/>
</dbReference>
<feature type="transmembrane region" description="Helical" evidence="10">
    <location>
        <begin position="20"/>
        <end position="37"/>
    </location>
</feature>
<evidence type="ECO:0000256" key="10">
    <source>
        <dbReference type="SAM" id="Phobius"/>
    </source>
</evidence>
<dbReference type="InterPro" id="IPR032823">
    <property type="entry name" value="BCA_ABC_TP_C"/>
</dbReference>
<evidence type="ECO:0000256" key="8">
    <source>
        <dbReference type="ARBA" id="ARBA00023136"/>
    </source>
</evidence>
<feature type="transmembrane region" description="Helical" evidence="10">
    <location>
        <begin position="233"/>
        <end position="257"/>
    </location>
</feature>
<evidence type="ECO:0000313" key="12">
    <source>
        <dbReference type="EMBL" id="XDI05734.1"/>
    </source>
</evidence>
<feature type="region of interest" description="Disordered" evidence="9">
    <location>
        <begin position="349"/>
        <end position="385"/>
    </location>
</feature>
<dbReference type="RefSeq" id="WP_368498122.1">
    <property type="nucleotide sequence ID" value="NZ_CP162511.1"/>
</dbReference>
<dbReference type="GO" id="GO:0005886">
    <property type="term" value="C:plasma membrane"/>
    <property type="evidence" value="ECO:0007669"/>
    <property type="project" value="UniProtKB-SubCell"/>
</dbReference>
<evidence type="ECO:0000256" key="4">
    <source>
        <dbReference type="ARBA" id="ARBA00022692"/>
    </source>
</evidence>
<feature type="transmembrane region" description="Helical" evidence="10">
    <location>
        <begin position="105"/>
        <end position="125"/>
    </location>
</feature>
<gene>
    <name evidence="12" type="ORF">ABFY20_01180</name>
</gene>
<organism evidence="12">
    <name type="scientific">Herbiconiux sp. A18JL235</name>
    <dbReference type="NCBI Taxonomy" id="3152363"/>
    <lineage>
        <taxon>Bacteria</taxon>
        <taxon>Bacillati</taxon>
        <taxon>Actinomycetota</taxon>
        <taxon>Actinomycetes</taxon>
        <taxon>Micrococcales</taxon>
        <taxon>Microbacteriaceae</taxon>
        <taxon>Herbiconiux</taxon>
    </lineage>
</organism>
<keyword evidence="8 10" id="KW-0472">Membrane</keyword>
<reference evidence="12" key="1">
    <citation type="submission" date="2024-05" db="EMBL/GenBank/DDBJ databases">
        <title>Herbiconiux sp. A18JL235.</title>
        <authorList>
            <person name="Zhang G."/>
        </authorList>
    </citation>
    <scope>NUCLEOTIDE SEQUENCE</scope>
    <source>
        <strain evidence="12">A18JL235</strain>
    </source>
</reference>
<evidence type="ECO:0000256" key="5">
    <source>
        <dbReference type="ARBA" id="ARBA00022741"/>
    </source>
</evidence>
<evidence type="ECO:0000256" key="3">
    <source>
        <dbReference type="ARBA" id="ARBA00022475"/>
    </source>
</evidence>
<dbReference type="FunFam" id="3.40.50.300:FF:000421">
    <property type="entry name" value="Branched-chain amino acid ABC transporter ATP-binding protein"/>
    <property type="match status" value="1"/>
</dbReference>
<sequence length="637" mass="67791">MTTTTPASALRRPLPRLVRLIPPALLALVAVLLPYLLPGDRWVRVAALALIYIALASGLNILVGLTGLLDLGFIAFFIVGAYTTAILTVRLFIDQLGFEPESLWWLFPVSLVAALLLAGLAGAIIGYPTLRARGDYLAIMTLAFGEIVRIVSINWIDLTGGSVGIRNIPPFGIGGIELVSPAANYYVVLAMVVVVLAALAGVIASPVGRAWVAIREDELVASSMGIRTRRYKLLAYVCGASIAGVTGVFFAHMQQFINPDSFTLEDNFIVLSLVILGGAGTYWGPVVGATLWIFFQAIARDWTIVQEHPEFRTGLLALIVVVLMIVRPGGIVSRRLKLTRSAGVPTAARAAAPTAGVPDALGATDAHPPTTDAPPTEAAGPASGTPVLVVDGVGRTFGGLTALGSVGFEVRRGEILGLMGPNGAGKSTLLNVLSGVTKPSRGTITFYGDRIDGLESDRVSVRGVARTFQTVRLFWDMTVLENLLVGAHERLRGWVPAFALRLPKHRRDEAAALADAGELLRFTGVADDRSRRASALSYDAQRRVEIARALMTKPRLLLLDEPAAGMNESETRALASLITSIRDAGTDVVLIEHDMDLLMSVSDRIVVLDHGEVIATGTPEEVRRDPAVLEAYLGSGA</sequence>
<accession>A0AB39BGZ7</accession>
<evidence type="ECO:0000256" key="7">
    <source>
        <dbReference type="ARBA" id="ARBA00022989"/>
    </source>
</evidence>
<dbReference type="Pfam" id="PF12399">
    <property type="entry name" value="BCA_ABC_TP_C"/>
    <property type="match status" value="1"/>
</dbReference>
<evidence type="ECO:0000256" key="2">
    <source>
        <dbReference type="ARBA" id="ARBA00022448"/>
    </source>
</evidence>
<dbReference type="Gene3D" id="3.40.50.300">
    <property type="entry name" value="P-loop containing nucleotide triphosphate hydrolases"/>
    <property type="match status" value="1"/>
</dbReference>
<evidence type="ECO:0000256" key="1">
    <source>
        <dbReference type="ARBA" id="ARBA00004651"/>
    </source>
</evidence>
<comment type="subcellular location">
    <subcellularLocation>
        <location evidence="1">Cell membrane</location>
        <topology evidence="1">Multi-pass membrane protein</topology>
    </subcellularLocation>
</comment>
<dbReference type="InterPro" id="IPR001851">
    <property type="entry name" value="ABC_transp_permease"/>
</dbReference>
<feature type="transmembrane region" description="Helical" evidence="10">
    <location>
        <begin position="315"/>
        <end position="332"/>
    </location>
</feature>
<dbReference type="GO" id="GO:0005524">
    <property type="term" value="F:ATP binding"/>
    <property type="evidence" value="ECO:0007669"/>
    <property type="project" value="UniProtKB-KW"/>
</dbReference>
<feature type="domain" description="ABC transporter" evidence="11">
    <location>
        <begin position="388"/>
        <end position="635"/>
    </location>
</feature>
<dbReference type="InterPro" id="IPR003439">
    <property type="entry name" value="ABC_transporter-like_ATP-bd"/>
</dbReference>
<keyword evidence="2" id="KW-0813">Transport</keyword>
<dbReference type="InterPro" id="IPR043428">
    <property type="entry name" value="LivM-like"/>
</dbReference>
<dbReference type="InterPro" id="IPR027417">
    <property type="entry name" value="P-loop_NTPase"/>
</dbReference>
<dbReference type="EMBL" id="CP162511">
    <property type="protein sequence ID" value="XDI05734.1"/>
    <property type="molecule type" value="Genomic_DNA"/>
</dbReference>
<dbReference type="PROSITE" id="PS50893">
    <property type="entry name" value="ABC_TRANSPORTER_2"/>
    <property type="match status" value="1"/>
</dbReference>
<dbReference type="PANTHER" id="PTHR30482">
    <property type="entry name" value="HIGH-AFFINITY BRANCHED-CHAIN AMINO ACID TRANSPORT SYSTEM PERMEASE"/>
    <property type="match status" value="1"/>
</dbReference>
<keyword evidence="5" id="KW-0547">Nucleotide-binding</keyword>
<dbReference type="Pfam" id="PF00005">
    <property type="entry name" value="ABC_tran"/>
    <property type="match status" value="1"/>
</dbReference>
<feature type="compositionally biased region" description="Low complexity" evidence="9">
    <location>
        <begin position="349"/>
        <end position="382"/>
    </location>
</feature>
<proteinExistence type="predicted"/>
<feature type="transmembrane region" description="Helical" evidence="10">
    <location>
        <begin position="185"/>
        <end position="212"/>
    </location>
</feature>
<evidence type="ECO:0000256" key="6">
    <source>
        <dbReference type="ARBA" id="ARBA00022840"/>
    </source>
</evidence>
<dbReference type="SUPFAM" id="SSF52540">
    <property type="entry name" value="P-loop containing nucleoside triphosphate hydrolases"/>
    <property type="match status" value="1"/>
</dbReference>
<evidence type="ECO:0000256" key="9">
    <source>
        <dbReference type="SAM" id="MobiDB-lite"/>
    </source>
</evidence>
<keyword evidence="3" id="KW-1003">Cell membrane</keyword>
<feature type="transmembrane region" description="Helical" evidence="10">
    <location>
        <begin position="137"/>
        <end position="156"/>
    </location>
</feature>
<name>A0AB39BGZ7_9MICO</name>
<dbReference type="CDD" id="cd06581">
    <property type="entry name" value="TM_PBP1_LivM_like"/>
    <property type="match status" value="1"/>
</dbReference>
<dbReference type="CDD" id="cd03219">
    <property type="entry name" value="ABC_Mj1267_LivG_branched"/>
    <property type="match status" value="1"/>
</dbReference>
<protein>
    <submittedName>
        <fullName evidence="12">ATP-binding cassette domain-containing protein</fullName>
    </submittedName>
</protein>
<dbReference type="PANTHER" id="PTHR30482:SF10">
    <property type="entry name" value="HIGH-AFFINITY BRANCHED-CHAIN AMINO ACID TRANSPORT PROTEIN BRAE"/>
    <property type="match status" value="1"/>
</dbReference>
<keyword evidence="7 10" id="KW-1133">Transmembrane helix</keyword>
<feature type="transmembrane region" description="Helical" evidence="10">
    <location>
        <begin position="43"/>
        <end position="65"/>
    </location>
</feature>